<accession>A0ABX1K8V8</accession>
<dbReference type="EMBL" id="JABACI010000001">
    <property type="protein sequence ID" value="NLP82545.1"/>
    <property type="molecule type" value="Genomic_DNA"/>
</dbReference>
<evidence type="ECO:0000313" key="4">
    <source>
        <dbReference type="EMBL" id="NLP82545.1"/>
    </source>
</evidence>
<dbReference type="SUPFAM" id="SSF46689">
    <property type="entry name" value="Homeodomain-like"/>
    <property type="match status" value="1"/>
</dbReference>
<dbReference type="PROSITE" id="PS50977">
    <property type="entry name" value="HTH_TETR_2"/>
    <property type="match status" value="1"/>
</dbReference>
<dbReference type="InterPro" id="IPR001647">
    <property type="entry name" value="HTH_TetR"/>
</dbReference>
<dbReference type="Pfam" id="PF00440">
    <property type="entry name" value="TetR_N"/>
    <property type="match status" value="1"/>
</dbReference>
<keyword evidence="5" id="KW-1185">Reference proteome</keyword>
<dbReference type="Gene3D" id="1.10.357.10">
    <property type="entry name" value="Tetracycline Repressor, domain 2"/>
    <property type="match status" value="1"/>
</dbReference>
<keyword evidence="1 2" id="KW-0238">DNA-binding</keyword>
<proteinExistence type="predicted"/>
<reference evidence="4 5" key="1">
    <citation type="submission" date="2020-04" db="EMBL/GenBank/DDBJ databases">
        <title>CFH 90308 Microbacterium sp.</title>
        <authorList>
            <person name="Nie G."/>
            <person name="Ming H."/>
            <person name="Xia T."/>
        </authorList>
    </citation>
    <scope>NUCLEOTIDE SEQUENCE [LARGE SCALE GENOMIC DNA]</scope>
    <source>
        <strain evidence="4 5">CFH 90308</strain>
    </source>
</reference>
<protein>
    <submittedName>
        <fullName evidence="4">TetR family transcriptional regulator</fullName>
    </submittedName>
</protein>
<sequence>MTPIRERALEAATELVGTQGIRALTHSRVDAHAGLPRGSTSNHFRTRAALLSGVTQWIAEQETRDLGAVLTRQFDDLEGFIDVFSAAIELLTGPFAVRTRARYALFLEAASDPELFAPLHAQREGMAAWSRSLLVSLGAKHPDTALRAFMAFGDGIVLHRLSVDPDAPVRESVAVAVRGCLAA</sequence>
<organism evidence="4 5">
    <name type="scientific">Microbacterium salsuginis</name>
    <dbReference type="NCBI Taxonomy" id="2722803"/>
    <lineage>
        <taxon>Bacteria</taxon>
        <taxon>Bacillati</taxon>
        <taxon>Actinomycetota</taxon>
        <taxon>Actinomycetes</taxon>
        <taxon>Micrococcales</taxon>
        <taxon>Microbacteriaceae</taxon>
        <taxon>Microbacterium</taxon>
    </lineage>
</organism>
<dbReference type="InterPro" id="IPR009057">
    <property type="entry name" value="Homeodomain-like_sf"/>
</dbReference>
<evidence type="ECO:0000313" key="5">
    <source>
        <dbReference type="Proteomes" id="UP001429745"/>
    </source>
</evidence>
<feature type="DNA-binding region" description="H-T-H motif" evidence="2">
    <location>
        <begin position="25"/>
        <end position="44"/>
    </location>
</feature>
<evidence type="ECO:0000256" key="2">
    <source>
        <dbReference type="PROSITE-ProRule" id="PRU00335"/>
    </source>
</evidence>
<gene>
    <name evidence="4" type="ORF">HF576_01660</name>
</gene>
<comment type="caution">
    <text evidence="4">The sequence shown here is derived from an EMBL/GenBank/DDBJ whole genome shotgun (WGS) entry which is preliminary data.</text>
</comment>
<dbReference type="Pfam" id="PF17940">
    <property type="entry name" value="TetR_C_31"/>
    <property type="match status" value="1"/>
</dbReference>
<evidence type="ECO:0000259" key="3">
    <source>
        <dbReference type="PROSITE" id="PS50977"/>
    </source>
</evidence>
<dbReference type="InterPro" id="IPR041583">
    <property type="entry name" value="TetR_C_31"/>
</dbReference>
<feature type="domain" description="HTH tetR-type" evidence="3">
    <location>
        <begin position="2"/>
        <end position="62"/>
    </location>
</feature>
<dbReference type="RefSeq" id="WP_168911044.1">
    <property type="nucleotide sequence ID" value="NZ_JABACI010000001.1"/>
</dbReference>
<evidence type="ECO:0000256" key="1">
    <source>
        <dbReference type="ARBA" id="ARBA00023125"/>
    </source>
</evidence>
<dbReference type="Proteomes" id="UP001429745">
    <property type="component" value="Unassembled WGS sequence"/>
</dbReference>
<name>A0ABX1K8V8_9MICO</name>